<dbReference type="EMBL" id="BOQE01000001">
    <property type="protein sequence ID" value="GIM46901.1"/>
    <property type="molecule type" value="Genomic_DNA"/>
</dbReference>
<gene>
    <name evidence="7" type="ORF">DNHGIG_24500</name>
</gene>
<keyword evidence="8" id="KW-1185">Reference proteome</keyword>
<feature type="transmembrane region" description="Helical" evidence="6">
    <location>
        <begin position="75"/>
        <end position="93"/>
    </location>
</feature>
<feature type="transmembrane region" description="Helical" evidence="6">
    <location>
        <begin position="9"/>
        <end position="26"/>
    </location>
</feature>
<keyword evidence="5 6" id="KW-0472">Membrane</keyword>
<proteinExistence type="predicted"/>
<comment type="subcellular location">
    <subcellularLocation>
        <location evidence="1">Cell membrane</location>
        <topology evidence="1">Multi-pass membrane protein</topology>
    </subcellularLocation>
</comment>
<dbReference type="AlphaFoldDB" id="A0AAV4LGP6"/>
<comment type="caution">
    <text evidence="7">The sequence shown here is derived from an EMBL/GenBank/DDBJ whole genome shotgun (WGS) entry which is preliminary data.</text>
</comment>
<dbReference type="PANTHER" id="PTHR33545">
    <property type="entry name" value="UPF0750 MEMBRANE PROTEIN YITT-RELATED"/>
    <property type="match status" value="1"/>
</dbReference>
<feature type="transmembrane region" description="Helical" evidence="6">
    <location>
        <begin position="174"/>
        <end position="192"/>
    </location>
</feature>
<feature type="transmembrane region" description="Helical" evidence="6">
    <location>
        <begin position="105"/>
        <end position="126"/>
    </location>
</feature>
<evidence type="ECO:0000256" key="2">
    <source>
        <dbReference type="ARBA" id="ARBA00022475"/>
    </source>
</evidence>
<accession>A0AAV4LGP6</accession>
<evidence type="ECO:0000256" key="4">
    <source>
        <dbReference type="ARBA" id="ARBA00022989"/>
    </source>
</evidence>
<organism evidence="7 8">
    <name type="scientific">Collibacillus ludicampi</name>
    <dbReference type="NCBI Taxonomy" id="2771369"/>
    <lineage>
        <taxon>Bacteria</taxon>
        <taxon>Bacillati</taxon>
        <taxon>Bacillota</taxon>
        <taxon>Bacilli</taxon>
        <taxon>Bacillales</taxon>
        <taxon>Alicyclobacillaceae</taxon>
        <taxon>Collibacillus</taxon>
    </lineage>
</organism>
<dbReference type="InterPro" id="IPR051461">
    <property type="entry name" value="UPF0750_membrane"/>
</dbReference>
<evidence type="ECO:0000256" key="3">
    <source>
        <dbReference type="ARBA" id="ARBA00022692"/>
    </source>
</evidence>
<dbReference type="Proteomes" id="UP001057291">
    <property type="component" value="Unassembled WGS sequence"/>
</dbReference>
<dbReference type="PANTHER" id="PTHR33545:SF10">
    <property type="entry name" value="UPF0750 MEMBRANE PROTEIN YPJC"/>
    <property type="match status" value="1"/>
</dbReference>
<keyword evidence="3 6" id="KW-0812">Transmembrane</keyword>
<dbReference type="GO" id="GO:0005886">
    <property type="term" value="C:plasma membrane"/>
    <property type="evidence" value="ECO:0007669"/>
    <property type="project" value="UniProtKB-SubCell"/>
</dbReference>
<feature type="transmembrane region" description="Helical" evidence="6">
    <location>
        <begin position="46"/>
        <end position="68"/>
    </location>
</feature>
<name>A0AAV4LGP6_9BACL</name>
<feature type="transmembrane region" description="Helical" evidence="6">
    <location>
        <begin position="147"/>
        <end position="168"/>
    </location>
</feature>
<sequence length="211" mass="23572">MSKQSIRSMIMILLGTFILAFGYYHINFQNDLSDGGFIGLSLLMKYVFNFSPAISVLFLDLPFFVLAFFRESPQFILRMSLGAIAFSLFYKLFEWFSPLVLDFSHTMIVASILSGLVTGLGAGLVLRSGGATGGEDLLCIFASKYTGISIGNVFLILDLIVLGLSLFFLPLNKVLYTILAVFITGKVINWTIRFEKDDSQPLHEPMIMFEK</sequence>
<evidence type="ECO:0000256" key="5">
    <source>
        <dbReference type="ARBA" id="ARBA00023136"/>
    </source>
</evidence>
<dbReference type="InterPro" id="IPR003740">
    <property type="entry name" value="YitT"/>
</dbReference>
<keyword evidence="2" id="KW-1003">Cell membrane</keyword>
<protein>
    <submittedName>
        <fullName evidence="7">Membrane protein</fullName>
    </submittedName>
</protein>
<dbReference type="RefSeq" id="WP_282199944.1">
    <property type="nucleotide sequence ID" value="NZ_BOQE01000001.1"/>
</dbReference>
<evidence type="ECO:0000313" key="7">
    <source>
        <dbReference type="EMBL" id="GIM46901.1"/>
    </source>
</evidence>
<evidence type="ECO:0000256" key="1">
    <source>
        <dbReference type="ARBA" id="ARBA00004651"/>
    </source>
</evidence>
<evidence type="ECO:0000313" key="8">
    <source>
        <dbReference type="Proteomes" id="UP001057291"/>
    </source>
</evidence>
<reference evidence="7" key="1">
    <citation type="journal article" date="2023" name="Int. J. Syst. Evol. Microbiol.">
        <title>Collibacillus ludicampi gen. nov., sp. nov., a new soil bacterium of the family Alicyclobacillaceae.</title>
        <authorList>
            <person name="Jojima T."/>
            <person name="Ioku Y."/>
            <person name="Fukuta Y."/>
            <person name="Shirasaka N."/>
            <person name="Matsumura Y."/>
            <person name="Mori M."/>
        </authorList>
    </citation>
    <scope>NUCLEOTIDE SEQUENCE</scope>
    <source>
        <strain evidence="7">TP075</strain>
    </source>
</reference>
<keyword evidence="4 6" id="KW-1133">Transmembrane helix</keyword>
<evidence type="ECO:0000256" key="6">
    <source>
        <dbReference type="SAM" id="Phobius"/>
    </source>
</evidence>
<dbReference type="Pfam" id="PF02588">
    <property type="entry name" value="YitT_membrane"/>
    <property type="match status" value="1"/>
</dbReference>